<dbReference type="AlphaFoldDB" id="A0A5B9PAF7"/>
<accession>A0A5B9PAF7</accession>
<proteinExistence type="predicted"/>
<sequence length="132" mass="14870">MSNNNLEQFHNLVLQLLDQYKIVDQTVQQVRTKPETESPIDTLETIKQLLDHVKQTEARIQPIRDSLQAANATIPRPTQQLIDETVTIVTSLIPNIGALEKDAVESREKLAPIIREGVRAVKMKSAYAKQTS</sequence>
<gene>
    <name evidence="1" type="ORF">MFFC18_32560</name>
</gene>
<protein>
    <submittedName>
        <fullName evidence="1">Uncharacterized protein</fullName>
    </submittedName>
</protein>
<name>A0A5B9PAF7_9BACT</name>
<reference evidence="1 2" key="1">
    <citation type="submission" date="2019-08" db="EMBL/GenBank/DDBJ databases">
        <title>Deep-cultivation of Planctomycetes and their phenomic and genomic characterization uncovers novel biology.</title>
        <authorList>
            <person name="Wiegand S."/>
            <person name="Jogler M."/>
            <person name="Boedeker C."/>
            <person name="Pinto D."/>
            <person name="Vollmers J."/>
            <person name="Rivas-Marin E."/>
            <person name="Kohn T."/>
            <person name="Peeters S.H."/>
            <person name="Heuer A."/>
            <person name="Rast P."/>
            <person name="Oberbeckmann S."/>
            <person name="Bunk B."/>
            <person name="Jeske O."/>
            <person name="Meyerdierks A."/>
            <person name="Storesund J.E."/>
            <person name="Kallscheuer N."/>
            <person name="Luecker S."/>
            <person name="Lage O.M."/>
            <person name="Pohl T."/>
            <person name="Merkel B.J."/>
            <person name="Hornburger P."/>
            <person name="Mueller R.-W."/>
            <person name="Bruemmer F."/>
            <person name="Labrenz M."/>
            <person name="Spormann A.M."/>
            <person name="Op den Camp H."/>
            <person name="Overmann J."/>
            <person name="Amann R."/>
            <person name="Jetten M.S.M."/>
            <person name="Mascher T."/>
            <person name="Medema M.H."/>
            <person name="Devos D.P."/>
            <person name="Kaster A.-K."/>
            <person name="Ovreas L."/>
            <person name="Rohde M."/>
            <person name="Galperin M.Y."/>
            <person name="Jogler C."/>
        </authorList>
    </citation>
    <scope>NUCLEOTIDE SEQUENCE [LARGE SCALE GENOMIC DNA]</scope>
    <source>
        <strain evidence="1 2">FC18</strain>
    </source>
</reference>
<dbReference type="KEGG" id="mff:MFFC18_32560"/>
<organism evidence="1 2">
    <name type="scientific">Mariniblastus fucicola</name>
    <dbReference type="NCBI Taxonomy" id="980251"/>
    <lineage>
        <taxon>Bacteria</taxon>
        <taxon>Pseudomonadati</taxon>
        <taxon>Planctomycetota</taxon>
        <taxon>Planctomycetia</taxon>
        <taxon>Pirellulales</taxon>
        <taxon>Pirellulaceae</taxon>
        <taxon>Mariniblastus</taxon>
    </lineage>
</organism>
<evidence type="ECO:0000313" key="2">
    <source>
        <dbReference type="Proteomes" id="UP000322214"/>
    </source>
</evidence>
<dbReference type="STRING" id="980251.GCA_001642875_02818"/>
<keyword evidence="2" id="KW-1185">Reference proteome</keyword>
<dbReference type="Proteomes" id="UP000322214">
    <property type="component" value="Chromosome"/>
</dbReference>
<dbReference type="EMBL" id="CP042912">
    <property type="protein sequence ID" value="QEG23358.1"/>
    <property type="molecule type" value="Genomic_DNA"/>
</dbReference>
<dbReference type="RefSeq" id="WP_075082151.1">
    <property type="nucleotide sequence ID" value="NZ_CP042912.1"/>
</dbReference>
<evidence type="ECO:0000313" key="1">
    <source>
        <dbReference type="EMBL" id="QEG23358.1"/>
    </source>
</evidence>